<feature type="compositionally biased region" description="Basic and acidic residues" evidence="5">
    <location>
        <begin position="988"/>
        <end position="1013"/>
    </location>
</feature>
<evidence type="ECO:0000256" key="5">
    <source>
        <dbReference type="SAM" id="MobiDB-lite"/>
    </source>
</evidence>
<feature type="compositionally biased region" description="Basic and acidic residues" evidence="5">
    <location>
        <begin position="76"/>
        <end position="85"/>
    </location>
</feature>
<evidence type="ECO:0000313" key="7">
    <source>
        <dbReference type="EMBL" id="KAK0141431.1"/>
    </source>
</evidence>
<keyword evidence="7" id="KW-0808">Transferase</keyword>
<keyword evidence="8" id="KW-1185">Reference proteome</keyword>
<dbReference type="GO" id="GO:0004674">
    <property type="term" value="F:protein serine/threonine kinase activity"/>
    <property type="evidence" value="ECO:0007669"/>
    <property type="project" value="UniProtKB-EC"/>
</dbReference>
<evidence type="ECO:0000256" key="2">
    <source>
        <dbReference type="ARBA" id="ARBA00012513"/>
    </source>
</evidence>
<dbReference type="PANTHER" id="PTHR47091:SF1">
    <property type="entry name" value="ALPHA-PROTEIN KINASE 3"/>
    <property type="match status" value="1"/>
</dbReference>
<accession>A0AA47MJX4</accession>
<dbReference type="EC" id="2.7.11.1" evidence="2"/>
<feature type="domain" description="Ig-like" evidence="6">
    <location>
        <begin position="1030"/>
        <end position="1117"/>
    </location>
</feature>
<protein>
    <recommendedName>
        <fullName evidence="2">non-specific serine/threonine protein kinase</fullName>
        <ecNumber evidence="2">2.7.11.1</ecNumber>
    </recommendedName>
</protein>
<dbReference type="InterPro" id="IPR007110">
    <property type="entry name" value="Ig-like_dom"/>
</dbReference>
<feature type="region of interest" description="Disordered" evidence="5">
    <location>
        <begin position="690"/>
        <end position="711"/>
    </location>
</feature>
<feature type="region of interest" description="Disordered" evidence="5">
    <location>
        <begin position="767"/>
        <end position="805"/>
    </location>
</feature>
<feature type="compositionally biased region" description="Polar residues" evidence="5">
    <location>
        <begin position="44"/>
        <end position="65"/>
    </location>
</feature>
<feature type="compositionally biased region" description="Low complexity" evidence="5">
    <location>
        <begin position="487"/>
        <end position="507"/>
    </location>
</feature>
<feature type="compositionally biased region" description="Polar residues" evidence="5">
    <location>
        <begin position="975"/>
        <end position="987"/>
    </location>
</feature>
<evidence type="ECO:0000313" key="8">
    <source>
        <dbReference type="Proteomes" id="UP001174136"/>
    </source>
</evidence>
<evidence type="ECO:0000256" key="1">
    <source>
        <dbReference type="ARBA" id="ARBA00008651"/>
    </source>
</evidence>
<evidence type="ECO:0000256" key="4">
    <source>
        <dbReference type="ARBA" id="ARBA00048679"/>
    </source>
</evidence>
<dbReference type="Gene3D" id="2.60.40.10">
    <property type="entry name" value="Immunoglobulins"/>
    <property type="match status" value="1"/>
</dbReference>
<dbReference type="PROSITE" id="PS50835">
    <property type="entry name" value="IG_LIKE"/>
    <property type="match status" value="1"/>
</dbReference>
<dbReference type="SUPFAM" id="SSF56112">
    <property type="entry name" value="Protein kinase-like (PK-like)"/>
    <property type="match status" value="1"/>
</dbReference>
<feature type="compositionally biased region" description="Basic and acidic residues" evidence="5">
    <location>
        <begin position="446"/>
        <end position="459"/>
    </location>
</feature>
<dbReference type="InterPro" id="IPR036179">
    <property type="entry name" value="Ig-like_dom_sf"/>
</dbReference>
<dbReference type="InterPro" id="IPR013783">
    <property type="entry name" value="Ig-like_fold"/>
</dbReference>
<feature type="region of interest" description="Disordered" evidence="5">
    <location>
        <begin position="532"/>
        <end position="576"/>
    </location>
</feature>
<organism evidence="7 8">
    <name type="scientific">Merluccius polli</name>
    <name type="common">Benguela hake</name>
    <name type="synonym">Merluccius cadenati</name>
    <dbReference type="NCBI Taxonomy" id="89951"/>
    <lineage>
        <taxon>Eukaryota</taxon>
        <taxon>Metazoa</taxon>
        <taxon>Chordata</taxon>
        <taxon>Craniata</taxon>
        <taxon>Vertebrata</taxon>
        <taxon>Euteleostomi</taxon>
        <taxon>Actinopterygii</taxon>
        <taxon>Neopterygii</taxon>
        <taxon>Teleostei</taxon>
        <taxon>Neoteleostei</taxon>
        <taxon>Acanthomorphata</taxon>
        <taxon>Zeiogadaria</taxon>
        <taxon>Gadariae</taxon>
        <taxon>Gadiformes</taxon>
        <taxon>Gadoidei</taxon>
        <taxon>Merlucciidae</taxon>
        <taxon>Merluccius</taxon>
    </lineage>
</organism>
<evidence type="ECO:0000256" key="3">
    <source>
        <dbReference type="ARBA" id="ARBA00047899"/>
    </source>
</evidence>
<dbReference type="PANTHER" id="PTHR47091">
    <property type="entry name" value="ALPHA-PROTEIN KINASE 2-RELATED"/>
    <property type="match status" value="1"/>
</dbReference>
<dbReference type="GO" id="GO:0055013">
    <property type="term" value="P:cardiac muscle cell development"/>
    <property type="evidence" value="ECO:0007669"/>
    <property type="project" value="TreeGrafter"/>
</dbReference>
<comment type="caution">
    <text evidence="7">The sequence shown here is derived from an EMBL/GenBank/DDBJ whole genome shotgun (WGS) entry which is preliminary data.</text>
</comment>
<feature type="compositionally biased region" description="Polar residues" evidence="5">
    <location>
        <begin position="774"/>
        <end position="791"/>
    </location>
</feature>
<feature type="region of interest" description="Disordered" evidence="5">
    <location>
        <begin position="379"/>
        <end position="520"/>
    </location>
</feature>
<feature type="compositionally biased region" description="Pro residues" evidence="5">
    <location>
        <begin position="341"/>
        <end position="352"/>
    </location>
</feature>
<feature type="region of interest" description="Disordered" evidence="5">
    <location>
        <begin position="1"/>
        <end position="92"/>
    </location>
</feature>
<dbReference type="GO" id="GO:0005634">
    <property type="term" value="C:nucleus"/>
    <property type="evidence" value="ECO:0007669"/>
    <property type="project" value="TreeGrafter"/>
</dbReference>
<comment type="similarity">
    <text evidence="1">Belongs to the protein kinase superfamily. Alpha-type protein kinase family. ALPK subfamily.</text>
</comment>
<sequence>METSLFPLFPKVTQAHARPNRTSPPVGLKPPAPHCAVDAPLPQRTPSEGETMTAGGQTAEVQASSARRPVQGTRRAAKDHSRGSSERNSVPFTDPVAFLEESLRYGQSSPGCSVSHAVKTEEGLEIPVERKVEGHQAGTLQVCEDRQALSQMKVEMEADVVAMKEIERAQIGATLDESQRETVFITHAGVSQTEMNNEPVLKSTVETHPIMHKTNITGVDTSNEQVTMEPGKINVRDTNVSEQQMNPLKEAHKPGPNVLSVAEIMRSQIKALESTLSNPLTVESNSATVESIASTPHIALSTEKAAAPGKFPDLREDLEKGHDMERVLAIEIEQKIETKPPEQPPKSTPPTTEPITSFSIPPYRGEDNVTAQDVERTIEKEQRVEAMPVSTPEVPDTAGKQVGLQPRLNPPECTPEQPQTKPQTPAAQTTEAITSFSRGALGTGLDVERPIDIKQKIETKPVSTPEVPDAAGKQVGLQPRLNPPECTPEQPQTEPQTPAAQTTEAITSFSRGALGTGLDVERPIDIKQKIETKPVSTPEVPDATAKQVGFQPRLNPPECTPEQPQTKPQSPTAPTTEAITCYSRGEDLGKELNVERPIEIESKMDTKSVSTPEVPDTTAKQFEFQPTIYQQTTIECTPNQPLTPTAPTSEAIIAFSIPPISVSDTESMAETGNTYSRMENDSIVDTGHACGTSSPVSLGDSPDPPPAAATDEMTTITCCSNASLMEVDFKDLTDSNSSVIMSQEHRKSLSSGETGMYSVVELCCTEDSEKAGPSSEQHSPKQSILDPSSTDEGFKQIPPPEIKLNSESHLKSTPVLSPTCVDAQNTTELNRSTVEIKQDDMIQQERNLFISIIEPTTTAIAPPTSSSNDEAPLQEVKSDAPTVPSATPKDLALGARRKIFTPKSKTVEDNPTTPTPVDSQPQSEEVLPKPSKAPPAPATLSVPPGPAQQTLLDVEPNGQRTPPVRRRSPLLSRKVTAQETLQQTQAPRSEEKSAEKEKHDPLKAATERQDRLDMDRIPCQLQESRECETPVIRKIRGESFSDASGHLKLWCQFFNVLSDSVISWYMDDVEIAQVKRSAGDETPVNLAIIQASKKDCGVYGCKITNDHGTDITDLLLSIEILGGMRLREDLGVGEEIEMAPLLLNKGVADCGVWGSKFFGRVMVQESHIGGGCSRKTWRAKVVYGLEPVFESGTTCVIKMCNRITYGGKGEAQLTERNVEMERQASTQHTILIGGEVHSNNDNVNSHWWRGTQ</sequence>
<dbReference type="Proteomes" id="UP001174136">
    <property type="component" value="Unassembled WGS sequence"/>
</dbReference>
<feature type="compositionally biased region" description="Polar residues" evidence="5">
    <location>
        <begin position="562"/>
        <end position="576"/>
    </location>
</feature>
<gene>
    <name evidence="7" type="primary">ALPK3_1</name>
    <name evidence="7" type="ORF">N1851_021560</name>
</gene>
<proteinExistence type="inferred from homology"/>
<reference evidence="7" key="1">
    <citation type="journal article" date="2023" name="Front. Mar. Sci.">
        <title>A new Merluccius polli reference genome to investigate the effects of global change in West African waters.</title>
        <authorList>
            <person name="Mateo J.L."/>
            <person name="Blanco-Fernandez C."/>
            <person name="Garcia-Vazquez E."/>
            <person name="Machado-Schiaffino G."/>
        </authorList>
    </citation>
    <scope>NUCLEOTIDE SEQUENCE</scope>
    <source>
        <strain evidence="7">C29</strain>
        <tissue evidence="7">Fin</tissue>
    </source>
</reference>
<evidence type="ECO:0000259" key="6">
    <source>
        <dbReference type="PROSITE" id="PS50835"/>
    </source>
</evidence>
<dbReference type="EMBL" id="JAOPHQ010003863">
    <property type="protein sequence ID" value="KAK0141431.1"/>
    <property type="molecule type" value="Genomic_DNA"/>
</dbReference>
<dbReference type="InterPro" id="IPR011009">
    <property type="entry name" value="Kinase-like_dom_sf"/>
</dbReference>
<name>A0AA47MJX4_MERPO</name>
<comment type="catalytic activity">
    <reaction evidence="3">
        <text>L-threonyl-[protein] + ATP = O-phospho-L-threonyl-[protein] + ADP + H(+)</text>
        <dbReference type="Rhea" id="RHEA:46608"/>
        <dbReference type="Rhea" id="RHEA-COMP:11060"/>
        <dbReference type="Rhea" id="RHEA-COMP:11605"/>
        <dbReference type="ChEBI" id="CHEBI:15378"/>
        <dbReference type="ChEBI" id="CHEBI:30013"/>
        <dbReference type="ChEBI" id="CHEBI:30616"/>
        <dbReference type="ChEBI" id="CHEBI:61977"/>
        <dbReference type="ChEBI" id="CHEBI:456216"/>
        <dbReference type="EC" id="2.7.11.1"/>
    </reaction>
</comment>
<feature type="compositionally biased region" description="Low complexity" evidence="5">
    <location>
        <begin position="353"/>
        <end position="362"/>
    </location>
</feature>
<keyword evidence="7" id="KW-0418">Kinase</keyword>
<feature type="compositionally biased region" description="Low complexity" evidence="5">
    <location>
        <begin position="414"/>
        <end position="434"/>
    </location>
</feature>
<dbReference type="AlphaFoldDB" id="A0AA47MJX4"/>
<feature type="region of interest" description="Disordered" evidence="5">
    <location>
        <begin position="859"/>
        <end position="1013"/>
    </location>
</feature>
<dbReference type="SUPFAM" id="SSF48726">
    <property type="entry name" value="Immunoglobulin"/>
    <property type="match status" value="1"/>
</dbReference>
<feature type="compositionally biased region" description="Polar residues" evidence="5">
    <location>
        <begin position="909"/>
        <end position="923"/>
    </location>
</feature>
<feature type="region of interest" description="Disordered" evidence="5">
    <location>
        <begin position="334"/>
        <end position="367"/>
    </location>
</feature>
<comment type="catalytic activity">
    <reaction evidence="4">
        <text>L-seryl-[protein] + ATP = O-phospho-L-seryl-[protein] + ADP + H(+)</text>
        <dbReference type="Rhea" id="RHEA:17989"/>
        <dbReference type="Rhea" id="RHEA-COMP:9863"/>
        <dbReference type="Rhea" id="RHEA-COMP:11604"/>
        <dbReference type="ChEBI" id="CHEBI:15378"/>
        <dbReference type="ChEBI" id="CHEBI:29999"/>
        <dbReference type="ChEBI" id="CHEBI:30616"/>
        <dbReference type="ChEBI" id="CHEBI:83421"/>
        <dbReference type="ChEBI" id="CHEBI:456216"/>
        <dbReference type="EC" id="2.7.11.1"/>
    </reaction>
</comment>